<accession>F1T5S9</accession>
<feature type="compositionally biased region" description="Basic and acidic residues" evidence="1">
    <location>
        <begin position="726"/>
        <end position="739"/>
    </location>
</feature>
<organism evidence="4 5">
    <name type="scientific">Fannyhessea vaginae DSM 15829</name>
    <dbReference type="NCBI Taxonomy" id="525256"/>
    <lineage>
        <taxon>Bacteria</taxon>
        <taxon>Bacillati</taxon>
        <taxon>Actinomycetota</taxon>
        <taxon>Coriobacteriia</taxon>
        <taxon>Coriobacteriales</taxon>
        <taxon>Atopobiaceae</taxon>
        <taxon>Fannyhessea</taxon>
    </lineage>
</organism>
<feature type="region of interest" description="Disordered" evidence="1">
    <location>
        <begin position="271"/>
        <end position="300"/>
    </location>
</feature>
<feature type="compositionally biased region" description="Polar residues" evidence="1">
    <location>
        <begin position="330"/>
        <end position="350"/>
    </location>
</feature>
<dbReference type="eggNOG" id="COG3266">
    <property type="taxonomic scope" value="Bacteria"/>
</dbReference>
<sequence>MADIRTYLDYLNESIEIAPTNSQEELDAAELIEKLMKDHSLELHRQDVVSHGWGIVIHDSLYIALFIGMLISGFTGTFVSYFGFIVCLAATILLVLEKLHIFEISSFGPLAQSQNIIGVHRATGPLVMKGNRPIVVVAHYDTPNEDILSKPQFAPYQPRLKKLVYSAVLFTMFCALVQVALFLPFLNDIVRRAFWLLGILSAFSFLALGVNTVYKKFASCTEGANSNKSSLAAMMDVVNTVRPADDEASRWGYVHPQQKFSEIAEVPQESKASSLSLVDDERESIPEKEEHTSDSAQLQNTLKTAPVLNQDTHNLVENNLDEPVSEVSKKTSLTNPQGDVTTNNQQQDDSPVTCHQDETSAQISATSAPVSSEDLMSDNQGLENVAERTAPLHHEDAYDSQARAPKVIGYDVAAGVVRRGKDTLIDLSLLPKDCEIDYTVGLKYETPVVETAATQPESNLEQSNAMKSSIASSVDDGARQNLSDGQNVDTPSRTKVRTAYIAPTFEEDYPIASWKPVTAEQKMSVVKNSENHANEDIQIPADSQTDKRESKDEPSVVTKADVNTQSAAAEQTKPLDEAADKIEEDKNSQAVEKESNNSLSPEEAIISQIHQEVQARTQRDDSQVSNASQILKDEQSALGGSASGVAMARRAVLFDLPDPREQVQDPFASENDDQAAHEVLYEEVDEKKTTYAPADEKTITFAPQGKRDIKVLDAAAKPQDGSHGPSIDRHAKLSDEKKQRGLGLFGKKKKTTTADKNSMSSWLGVDDNFDAKKDGRQIGSWDNFVHEEDNNNQASSHPKSWKGGATTRVGLRVHDGTKGTQPQDLPSVDDVEAHATTTNEADSRTLSLKNNPFVQGGIVDAGVASTASADEDTAHSVACSSDTLSDENISEKSALWEDAKKDAVKSTSSKLEQKDESMSSDEQVQELKDAVLSMGSDELLCHDIWFVALGASENNHAGMKQFLSEYRREIRGAFLINLDCVGAGSLTVLTAEDPYNTRRADRRITRLLSKIAEDLHVQLQKRAYDYGRTDATPAMHASVRSATIMGCDENGLPALAHTQDDVAHMIDAKQVKQVAQMVCELIRRA</sequence>
<dbReference type="Pfam" id="PF04389">
    <property type="entry name" value="Peptidase_M28"/>
    <property type="match status" value="1"/>
</dbReference>
<dbReference type="EMBL" id="ACGK02000001">
    <property type="protein sequence ID" value="EGF23213.1"/>
    <property type="molecule type" value="Genomic_DNA"/>
</dbReference>
<evidence type="ECO:0000313" key="5">
    <source>
        <dbReference type="Proteomes" id="UP000005947"/>
    </source>
</evidence>
<dbReference type="InterPro" id="IPR007484">
    <property type="entry name" value="Peptidase_M28"/>
</dbReference>
<feature type="compositionally biased region" description="Polar residues" evidence="1">
    <location>
        <begin position="835"/>
        <end position="850"/>
    </location>
</feature>
<dbReference type="GeneID" id="93210913"/>
<keyword evidence="2" id="KW-0472">Membrane</keyword>
<feature type="compositionally biased region" description="Basic and acidic residues" evidence="1">
    <location>
        <begin position="544"/>
        <end position="554"/>
    </location>
</feature>
<gene>
    <name evidence="4" type="ORF">HMPREF0091_10160</name>
</gene>
<name>F1T5S9_9ACTN</name>
<feature type="compositionally biased region" description="Polar residues" evidence="1">
    <location>
        <begin position="453"/>
        <end position="472"/>
    </location>
</feature>
<dbReference type="OrthoDB" id="3169450at2"/>
<feature type="region of interest" description="Disordered" evidence="1">
    <location>
        <begin position="319"/>
        <end position="375"/>
    </location>
</feature>
<keyword evidence="2" id="KW-0812">Transmembrane</keyword>
<proteinExistence type="predicted"/>
<protein>
    <recommendedName>
        <fullName evidence="3">Peptidase M28 domain-containing protein</fullName>
    </recommendedName>
</protein>
<feature type="region of interest" description="Disordered" evidence="1">
    <location>
        <begin position="716"/>
        <end position="769"/>
    </location>
</feature>
<reference evidence="4 5" key="1">
    <citation type="submission" date="2011-02" db="EMBL/GenBank/DDBJ databases">
        <authorList>
            <person name="Muzny D."/>
            <person name="Qin X."/>
            <person name="Buhay C."/>
            <person name="Dugan-Rocha S."/>
            <person name="Ding Y."/>
            <person name="Chen G."/>
            <person name="Hawes A."/>
            <person name="Holder M."/>
            <person name="Jhangiani S."/>
            <person name="Johnson A."/>
            <person name="Khan Z."/>
            <person name="Li Z."/>
            <person name="Liu W."/>
            <person name="Liu X."/>
            <person name="Perez L."/>
            <person name="Shen H."/>
            <person name="Wang Q."/>
            <person name="Watt J."/>
            <person name="Xi L."/>
            <person name="Xin Y."/>
            <person name="Zhou J."/>
            <person name="Deng J."/>
            <person name="Jiang H."/>
            <person name="Liu Y."/>
            <person name="Qu J."/>
            <person name="Song X.-Z."/>
            <person name="Zhang L."/>
            <person name="Villasana D."/>
            <person name="Johnson A."/>
            <person name="Liu J."/>
            <person name="Liyanage D."/>
            <person name="Lorensuhewa L."/>
            <person name="Robinson T."/>
            <person name="Song A."/>
            <person name="Song B.-B."/>
            <person name="Dinh H."/>
            <person name="Thornton R."/>
            <person name="Coyle M."/>
            <person name="Francisco L."/>
            <person name="Jackson L."/>
            <person name="Javaid M."/>
            <person name="Korchina V."/>
            <person name="Kovar C."/>
            <person name="Mata R."/>
            <person name="Mathew T."/>
            <person name="Ngo R."/>
            <person name="Nguyen L."/>
            <person name="Nguyen N."/>
            <person name="Okwuonu G."/>
            <person name="Ongeri F."/>
            <person name="Pham C."/>
            <person name="Simmons D."/>
            <person name="Wilczek-Boney K."/>
            <person name="Hale W."/>
            <person name="Jakkamsetti A."/>
            <person name="Pham P."/>
            <person name="Ruth R."/>
            <person name="San Lucas F."/>
            <person name="Warren J."/>
            <person name="Zhang J."/>
            <person name="Zhao Z."/>
            <person name="Zhou C."/>
            <person name="Zhu D."/>
            <person name="Lee S."/>
            <person name="Bess C."/>
            <person name="Blankenburg K."/>
            <person name="Forbes L."/>
            <person name="Fu Q."/>
            <person name="Gubbala S."/>
            <person name="Hirani K."/>
            <person name="Jayaseelan J.C."/>
            <person name="Lara F."/>
            <person name="Munidasa M."/>
            <person name="Palculict T."/>
            <person name="Patil S."/>
            <person name="Pu L.-L."/>
            <person name="Saada N."/>
            <person name="Tang L."/>
            <person name="Weissenberger G."/>
            <person name="Zhu Y."/>
            <person name="Hemphill L."/>
            <person name="Shang Y."/>
            <person name="Youmans B."/>
            <person name="Ayvaz T."/>
            <person name="Ross M."/>
            <person name="Santibanez J."/>
            <person name="Aqrawi P."/>
            <person name="Gross S."/>
            <person name="Joshi V."/>
            <person name="Fowler G."/>
            <person name="Nazareth L."/>
            <person name="Reid J."/>
            <person name="Worley K."/>
            <person name="Petrosino J."/>
            <person name="Highlander S."/>
            <person name="Gibbs R."/>
        </authorList>
    </citation>
    <scope>NUCLEOTIDE SEQUENCE [LARGE SCALE GENOMIC DNA]</scope>
    <source>
        <strain evidence="4 5">DSM 15829</strain>
    </source>
</reference>
<feature type="compositionally biased region" description="Polar residues" evidence="1">
    <location>
        <begin position="359"/>
        <end position="370"/>
    </location>
</feature>
<evidence type="ECO:0000256" key="2">
    <source>
        <dbReference type="SAM" id="Phobius"/>
    </source>
</evidence>
<keyword evidence="2" id="KW-1133">Transmembrane helix</keyword>
<dbReference type="SUPFAM" id="SSF53187">
    <property type="entry name" value="Zn-dependent exopeptidases"/>
    <property type="match status" value="2"/>
</dbReference>
<dbReference type="Gene3D" id="3.40.630.10">
    <property type="entry name" value="Zn peptidases"/>
    <property type="match status" value="2"/>
</dbReference>
<dbReference type="AlphaFoldDB" id="F1T5S9"/>
<feature type="region of interest" description="Disordered" evidence="1">
    <location>
        <begin position="813"/>
        <end position="850"/>
    </location>
</feature>
<feature type="region of interest" description="Disordered" evidence="1">
    <location>
        <begin position="453"/>
        <end position="491"/>
    </location>
</feature>
<evidence type="ECO:0000259" key="3">
    <source>
        <dbReference type="Pfam" id="PF04389"/>
    </source>
</evidence>
<evidence type="ECO:0000313" key="4">
    <source>
        <dbReference type="EMBL" id="EGF23213.1"/>
    </source>
</evidence>
<keyword evidence="5" id="KW-1185">Reference proteome</keyword>
<feature type="compositionally biased region" description="Polar residues" evidence="1">
    <location>
        <begin position="480"/>
        <end position="491"/>
    </location>
</feature>
<feature type="region of interest" description="Disordered" evidence="1">
    <location>
        <begin position="582"/>
        <end position="601"/>
    </location>
</feature>
<feature type="domain" description="Peptidase M28" evidence="3">
    <location>
        <begin position="941"/>
        <end position="1081"/>
    </location>
</feature>
<evidence type="ECO:0000256" key="1">
    <source>
        <dbReference type="SAM" id="MobiDB-lite"/>
    </source>
</evidence>
<dbReference type="Proteomes" id="UP000005947">
    <property type="component" value="Unassembled WGS sequence"/>
</dbReference>
<dbReference type="RefSeq" id="WP_006302270.1">
    <property type="nucleotide sequence ID" value="NZ_ACGK02000001.1"/>
</dbReference>
<comment type="caution">
    <text evidence="4">The sequence shown here is derived from an EMBL/GenBank/DDBJ whole genome shotgun (WGS) entry which is preliminary data.</text>
</comment>
<feature type="transmembrane region" description="Helical" evidence="2">
    <location>
        <begin position="193"/>
        <end position="214"/>
    </location>
</feature>
<feature type="compositionally biased region" description="Basic and acidic residues" evidence="1">
    <location>
        <begin position="582"/>
        <end position="595"/>
    </location>
</feature>
<feature type="region of interest" description="Disordered" evidence="1">
    <location>
        <begin position="528"/>
        <end position="577"/>
    </location>
</feature>
<feature type="compositionally biased region" description="Basic and acidic residues" evidence="1">
    <location>
        <begin position="283"/>
        <end position="293"/>
    </location>
</feature>
<feature type="transmembrane region" description="Helical" evidence="2">
    <location>
        <begin position="163"/>
        <end position="186"/>
    </location>
</feature>
<feature type="transmembrane region" description="Helical" evidence="2">
    <location>
        <begin position="78"/>
        <end position="96"/>
    </location>
</feature>